<proteinExistence type="predicted"/>
<dbReference type="Pfam" id="PF17765">
    <property type="entry name" value="MLTR_LBD"/>
    <property type="match status" value="1"/>
</dbReference>
<feature type="region of interest" description="Disordered" evidence="1">
    <location>
        <begin position="13"/>
        <end position="33"/>
    </location>
</feature>
<dbReference type="InterPro" id="IPR041413">
    <property type="entry name" value="MLTR_LBD"/>
</dbReference>
<sequence>MARGELARFLRDRRERLRPGDAGMPAGPRRRTPGLRREEVADLAAMSVDYYARLEQARGPRPSPRILASLADALRLPPAERTHLFRLAGVAPESPSGPPREVRPYVAGLLRRIPGTAAIVTSASYDVIAFNPLAGALLGDIRTQPNLARRRFVFREQVLTTGHEDFAEIAVARLRAAADRYPRDAALAALLAELRAGSEEFNEIWAANPVRAPGHRTKNMTHPELGRLRVNCDILTVPEDDQQVVFMTADPDTTTARALHHLASRVA</sequence>
<name>A0A927N917_9ACTN</name>
<dbReference type="SMART" id="SM00530">
    <property type="entry name" value="HTH_XRE"/>
    <property type="match status" value="1"/>
</dbReference>
<evidence type="ECO:0000313" key="3">
    <source>
        <dbReference type="EMBL" id="MBE1611187.1"/>
    </source>
</evidence>
<dbReference type="PROSITE" id="PS50943">
    <property type="entry name" value="HTH_CROC1"/>
    <property type="match status" value="1"/>
</dbReference>
<gene>
    <name evidence="3" type="ORF">HEB94_008035</name>
</gene>
<dbReference type="RefSeq" id="WP_192754437.1">
    <property type="nucleotide sequence ID" value="NZ_BAABJL010000042.1"/>
</dbReference>
<dbReference type="Pfam" id="PF13560">
    <property type="entry name" value="HTH_31"/>
    <property type="match status" value="1"/>
</dbReference>
<keyword evidence="4" id="KW-1185">Reference proteome</keyword>
<dbReference type="PANTHER" id="PTHR35010">
    <property type="entry name" value="BLL4672 PROTEIN-RELATED"/>
    <property type="match status" value="1"/>
</dbReference>
<feature type="domain" description="HTH cro/C1-type" evidence="2">
    <location>
        <begin position="34"/>
        <end position="81"/>
    </location>
</feature>
<evidence type="ECO:0000313" key="4">
    <source>
        <dbReference type="Proteomes" id="UP000638648"/>
    </source>
</evidence>
<dbReference type="SUPFAM" id="SSF47413">
    <property type="entry name" value="lambda repressor-like DNA-binding domains"/>
    <property type="match status" value="1"/>
</dbReference>
<dbReference type="InterPro" id="IPR010982">
    <property type="entry name" value="Lambda_DNA-bd_dom_sf"/>
</dbReference>
<dbReference type="Proteomes" id="UP000638648">
    <property type="component" value="Unassembled WGS sequence"/>
</dbReference>
<dbReference type="PANTHER" id="PTHR35010:SF2">
    <property type="entry name" value="BLL4672 PROTEIN"/>
    <property type="match status" value="1"/>
</dbReference>
<protein>
    <submittedName>
        <fullName evidence="3">Transcriptional regulator with XRE-family HTH domain</fullName>
    </submittedName>
</protein>
<dbReference type="AlphaFoldDB" id="A0A927N917"/>
<evidence type="ECO:0000256" key="1">
    <source>
        <dbReference type="SAM" id="MobiDB-lite"/>
    </source>
</evidence>
<accession>A0A927N917</accession>
<dbReference type="InterPro" id="IPR001387">
    <property type="entry name" value="Cro/C1-type_HTH"/>
</dbReference>
<organism evidence="3 4">
    <name type="scientific">Actinopolymorpha pittospori</name>
    <dbReference type="NCBI Taxonomy" id="648752"/>
    <lineage>
        <taxon>Bacteria</taxon>
        <taxon>Bacillati</taxon>
        <taxon>Actinomycetota</taxon>
        <taxon>Actinomycetes</taxon>
        <taxon>Propionibacteriales</taxon>
        <taxon>Actinopolymorphaceae</taxon>
        <taxon>Actinopolymorpha</taxon>
    </lineage>
</organism>
<evidence type="ECO:0000259" key="2">
    <source>
        <dbReference type="PROSITE" id="PS50943"/>
    </source>
</evidence>
<dbReference type="Gene3D" id="3.30.450.180">
    <property type="match status" value="1"/>
</dbReference>
<dbReference type="EMBL" id="JADBEM010000001">
    <property type="protein sequence ID" value="MBE1611187.1"/>
    <property type="molecule type" value="Genomic_DNA"/>
</dbReference>
<reference evidence="3" key="1">
    <citation type="submission" date="2020-10" db="EMBL/GenBank/DDBJ databases">
        <title>Sequencing the genomes of 1000 actinobacteria strains.</title>
        <authorList>
            <person name="Klenk H.-P."/>
        </authorList>
    </citation>
    <scope>NUCLEOTIDE SEQUENCE</scope>
    <source>
        <strain evidence="3">DSM 45354</strain>
    </source>
</reference>
<dbReference type="Gene3D" id="1.10.260.40">
    <property type="entry name" value="lambda repressor-like DNA-binding domains"/>
    <property type="match status" value="1"/>
</dbReference>
<comment type="caution">
    <text evidence="3">The sequence shown here is derived from an EMBL/GenBank/DDBJ whole genome shotgun (WGS) entry which is preliminary data.</text>
</comment>
<dbReference type="CDD" id="cd00093">
    <property type="entry name" value="HTH_XRE"/>
    <property type="match status" value="1"/>
</dbReference>
<dbReference type="GO" id="GO:0003677">
    <property type="term" value="F:DNA binding"/>
    <property type="evidence" value="ECO:0007669"/>
    <property type="project" value="InterPro"/>
</dbReference>